<evidence type="ECO:0000313" key="2">
    <source>
        <dbReference type="Proteomes" id="UP001060215"/>
    </source>
</evidence>
<dbReference type="EMBL" id="CM045760">
    <property type="protein sequence ID" value="KAI8028524.1"/>
    <property type="molecule type" value="Genomic_DNA"/>
</dbReference>
<sequence>MCSMCLITPESRAICRYILEKYPNQGNKGLYGMNLLEKALIDQWLEAEGQCLSPPSSVLMFQLAFVPRMKIKQNEGLIKQNEEKLSKEFKR</sequence>
<keyword evidence="2" id="KW-1185">Reference proteome</keyword>
<dbReference type="Proteomes" id="UP001060215">
    <property type="component" value="Chromosome 3"/>
</dbReference>
<name>A0ACC0IVM6_9ERIC</name>
<evidence type="ECO:0000313" key="1">
    <source>
        <dbReference type="EMBL" id="KAI8028524.1"/>
    </source>
</evidence>
<gene>
    <name evidence="1" type="ORF">LOK49_LG02G00560</name>
</gene>
<protein>
    <submittedName>
        <fullName evidence="1">Glutathione S-transferase F10</fullName>
    </submittedName>
</protein>
<accession>A0ACC0IVM6</accession>
<organism evidence="1 2">
    <name type="scientific">Camellia lanceoleosa</name>
    <dbReference type="NCBI Taxonomy" id="1840588"/>
    <lineage>
        <taxon>Eukaryota</taxon>
        <taxon>Viridiplantae</taxon>
        <taxon>Streptophyta</taxon>
        <taxon>Embryophyta</taxon>
        <taxon>Tracheophyta</taxon>
        <taxon>Spermatophyta</taxon>
        <taxon>Magnoliopsida</taxon>
        <taxon>eudicotyledons</taxon>
        <taxon>Gunneridae</taxon>
        <taxon>Pentapetalae</taxon>
        <taxon>asterids</taxon>
        <taxon>Ericales</taxon>
        <taxon>Theaceae</taxon>
        <taxon>Camellia</taxon>
    </lineage>
</organism>
<comment type="caution">
    <text evidence="1">The sequence shown here is derived from an EMBL/GenBank/DDBJ whole genome shotgun (WGS) entry which is preliminary data.</text>
</comment>
<proteinExistence type="predicted"/>
<reference evidence="1 2" key="1">
    <citation type="journal article" date="2022" name="Plant J.">
        <title>Chromosome-level genome of Camellia lanceoleosa provides a valuable resource for understanding genome evolution and self-incompatibility.</title>
        <authorList>
            <person name="Gong W."/>
            <person name="Xiao S."/>
            <person name="Wang L."/>
            <person name="Liao Z."/>
            <person name="Chang Y."/>
            <person name="Mo W."/>
            <person name="Hu G."/>
            <person name="Li W."/>
            <person name="Zhao G."/>
            <person name="Zhu H."/>
            <person name="Hu X."/>
            <person name="Ji K."/>
            <person name="Xiang X."/>
            <person name="Song Q."/>
            <person name="Yuan D."/>
            <person name="Jin S."/>
            <person name="Zhang L."/>
        </authorList>
    </citation>
    <scope>NUCLEOTIDE SEQUENCE [LARGE SCALE GENOMIC DNA]</scope>
    <source>
        <strain evidence="1">SQ_2022a</strain>
    </source>
</reference>